<organism evidence="2 3">
    <name type="scientific">Hibiscus sabdariffa</name>
    <name type="common">roselle</name>
    <dbReference type="NCBI Taxonomy" id="183260"/>
    <lineage>
        <taxon>Eukaryota</taxon>
        <taxon>Viridiplantae</taxon>
        <taxon>Streptophyta</taxon>
        <taxon>Embryophyta</taxon>
        <taxon>Tracheophyta</taxon>
        <taxon>Spermatophyta</taxon>
        <taxon>Magnoliopsida</taxon>
        <taxon>eudicotyledons</taxon>
        <taxon>Gunneridae</taxon>
        <taxon>Pentapetalae</taxon>
        <taxon>rosids</taxon>
        <taxon>malvids</taxon>
        <taxon>Malvales</taxon>
        <taxon>Malvaceae</taxon>
        <taxon>Malvoideae</taxon>
        <taxon>Hibiscus</taxon>
    </lineage>
</organism>
<sequence length="200" mass="22442">MNRIEDVVELVVNGRLYPLCVHEIDSLFQTEVESDEDESVSEESTGKEEAQHDVFDQVSEIGIEKTLIKTAWVVEESSTTNKLIANKVVRESEGIIVSDSLGDVAHGLKQDLLEDETVAIVDQEEDGINMGMNIEEMEQNTSMDIEQVKRHVCSDRHAHNALLNRASDAEVIEYNGTLRKVRSVSNVVLSFMKPEDRIEA</sequence>
<comment type="caution">
    <text evidence="2">The sequence shown here is derived from an EMBL/GenBank/DDBJ whole genome shotgun (WGS) entry which is preliminary data.</text>
</comment>
<feature type="compositionally biased region" description="Acidic residues" evidence="1">
    <location>
        <begin position="32"/>
        <end position="41"/>
    </location>
</feature>
<evidence type="ECO:0000313" key="3">
    <source>
        <dbReference type="Proteomes" id="UP001472677"/>
    </source>
</evidence>
<evidence type="ECO:0000313" key="2">
    <source>
        <dbReference type="EMBL" id="KAK8505118.1"/>
    </source>
</evidence>
<keyword evidence="3" id="KW-1185">Reference proteome</keyword>
<accession>A0ABR2BDA9</accession>
<feature type="region of interest" description="Disordered" evidence="1">
    <location>
        <begin position="31"/>
        <end position="51"/>
    </location>
</feature>
<evidence type="ECO:0000256" key="1">
    <source>
        <dbReference type="SAM" id="MobiDB-lite"/>
    </source>
</evidence>
<dbReference type="Proteomes" id="UP001472677">
    <property type="component" value="Unassembled WGS sequence"/>
</dbReference>
<protein>
    <submittedName>
        <fullName evidence="2">Uncharacterized protein</fullName>
    </submittedName>
</protein>
<name>A0ABR2BDA9_9ROSI</name>
<dbReference type="EMBL" id="JBBPBM010000129">
    <property type="protein sequence ID" value="KAK8505118.1"/>
    <property type="molecule type" value="Genomic_DNA"/>
</dbReference>
<reference evidence="2 3" key="1">
    <citation type="journal article" date="2024" name="G3 (Bethesda)">
        <title>Genome assembly of Hibiscus sabdariffa L. provides insights into metabolisms of medicinal natural products.</title>
        <authorList>
            <person name="Kim T."/>
        </authorList>
    </citation>
    <scope>NUCLEOTIDE SEQUENCE [LARGE SCALE GENOMIC DNA]</scope>
    <source>
        <strain evidence="2">TK-2024</strain>
        <tissue evidence="2">Old leaves</tissue>
    </source>
</reference>
<proteinExistence type="predicted"/>
<gene>
    <name evidence="2" type="ORF">V6N12_066652</name>
</gene>